<organism evidence="3 4">
    <name type="scientific">Nesidiocoris tenuis</name>
    <dbReference type="NCBI Taxonomy" id="355587"/>
    <lineage>
        <taxon>Eukaryota</taxon>
        <taxon>Metazoa</taxon>
        <taxon>Ecdysozoa</taxon>
        <taxon>Arthropoda</taxon>
        <taxon>Hexapoda</taxon>
        <taxon>Insecta</taxon>
        <taxon>Pterygota</taxon>
        <taxon>Neoptera</taxon>
        <taxon>Paraneoptera</taxon>
        <taxon>Hemiptera</taxon>
        <taxon>Heteroptera</taxon>
        <taxon>Panheteroptera</taxon>
        <taxon>Cimicomorpha</taxon>
        <taxon>Miridae</taxon>
        <taxon>Dicyphina</taxon>
        <taxon>Nesidiocoris</taxon>
    </lineage>
</organism>
<dbReference type="PANTHER" id="PTHR23278">
    <property type="entry name" value="SIDESTEP PROTEIN"/>
    <property type="match status" value="1"/>
</dbReference>
<dbReference type="EMBL" id="CADCXU010023785">
    <property type="protein sequence ID" value="CAB0011163.1"/>
    <property type="molecule type" value="Genomic_DNA"/>
</dbReference>
<keyword evidence="1" id="KW-1133">Transmembrane helix</keyword>
<dbReference type="SUPFAM" id="SSF48726">
    <property type="entry name" value="Immunoglobulin"/>
    <property type="match status" value="1"/>
</dbReference>
<feature type="transmembrane region" description="Helical" evidence="1">
    <location>
        <begin position="254"/>
        <end position="283"/>
    </location>
</feature>
<dbReference type="PANTHER" id="PTHR23278:SF19">
    <property type="entry name" value="OBSCURIN"/>
    <property type="match status" value="1"/>
</dbReference>
<dbReference type="PROSITE" id="PS50835">
    <property type="entry name" value="IG_LIKE"/>
    <property type="match status" value="1"/>
</dbReference>
<dbReference type="InterPro" id="IPR036179">
    <property type="entry name" value="Ig-like_dom_sf"/>
</dbReference>
<dbReference type="Gene3D" id="2.60.40.10">
    <property type="entry name" value="Immunoglobulins"/>
    <property type="match status" value="2"/>
</dbReference>
<proteinExistence type="predicted"/>
<evidence type="ECO:0000313" key="4">
    <source>
        <dbReference type="Proteomes" id="UP000479000"/>
    </source>
</evidence>
<evidence type="ECO:0000259" key="2">
    <source>
        <dbReference type="PROSITE" id="PS50835"/>
    </source>
</evidence>
<reference evidence="3 4" key="1">
    <citation type="submission" date="2020-02" db="EMBL/GenBank/DDBJ databases">
        <authorList>
            <person name="Ferguson B K."/>
        </authorList>
    </citation>
    <scope>NUCLEOTIDE SEQUENCE [LARGE SCALE GENOMIC DNA]</scope>
</reference>
<keyword evidence="4" id="KW-1185">Reference proteome</keyword>
<dbReference type="Proteomes" id="UP000479000">
    <property type="component" value="Unassembled WGS sequence"/>
</dbReference>
<gene>
    <name evidence="3" type="ORF">NTEN_LOCUS16156</name>
</gene>
<keyword evidence="1" id="KW-0472">Membrane</keyword>
<dbReference type="InterPro" id="IPR036116">
    <property type="entry name" value="FN3_sf"/>
</dbReference>
<dbReference type="SUPFAM" id="SSF49265">
    <property type="entry name" value="Fibronectin type III"/>
    <property type="match status" value="1"/>
</dbReference>
<accession>A0A6H5HCR2</accession>
<name>A0A6H5HCR2_9HEMI</name>
<dbReference type="InterPro" id="IPR007110">
    <property type="entry name" value="Ig-like_dom"/>
</dbReference>
<sequence>KPLWVRILGENRPLSTNNSYEITCEVIGSRPPPTITWWKGSVQLRNTREMVDAPVCRPGQSNVIGVGRSEIARIACEVEANPPAVKYIWKFNGSEEMSNIPKTAFTSEPNYSSLTYVPMREKEFGSLLCWGRNPLGIMKVPCIYFVTPAGRPDPLSNCSLVNQTHETLGVDCSEGFDGGLPQTFHMEVYETSHKMLIGNYTSTTPVLVVTGLPSGLLFKITLYASNEKGISDKVYIRTYTLKLPEKRTALSPEMLALVPVISVIAGVGMIALFLLGCIVLSVLRCRHKEKTASTKQLNELKQNTVAYSSDSLENPDVIPLGTGELASTLIRNPLVVFYSWKNR</sequence>
<feature type="domain" description="Ig-like" evidence="2">
    <location>
        <begin position="2"/>
        <end position="86"/>
    </location>
</feature>
<feature type="non-terminal residue" evidence="3">
    <location>
        <position position="1"/>
    </location>
</feature>
<keyword evidence="1" id="KW-0812">Transmembrane</keyword>
<dbReference type="AlphaFoldDB" id="A0A6H5HCR2"/>
<protein>
    <recommendedName>
        <fullName evidence="2">Ig-like domain-containing protein</fullName>
    </recommendedName>
</protein>
<dbReference type="InterPro" id="IPR013783">
    <property type="entry name" value="Ig-like_fold"/>
</dbReference>
<evidence type="ECO:0000313" key="3">
    <source>
        <dbReference type="EMBL" id="CAB0011163.1"/>
    </source>
</evidence>
<evidence type="ECO:0000256" key="1">
    <source>
        <dbReference type="SAM" id="Phobius"/>
    </source>
</evidence>
<dbReference type="OrthoDB" id="8825892at2759"/>